<dbReference type="InterPro" id="IPR058637">
    <property type="entry name" value="YknX-like_C"/>
</dbReference>
<evidence type="ECO:0000313" key="8">
    <source>
        <dbReference type="Proteomes" id="UP000006055"/>
    </source>
</evidence>
<dbReference type="PATRIC" id="fig|706587.4.peg.3106"/>
<gene>
    <name evidence="7" type="ordered locus">Desti_2719</name>
</gene>
<dbReference type="HOGENOM" id="CLU_018816_1_2_7"/>
<accession>I4C755</accession>
<reference evidence="8" key="1">
    <citation type="submission" date="2012-06" db="EMBL/GenBank/DDBJ databases">
        <title>Complete sequence of chromosome of Desulfomonile tiedjei DSM 6799.</title>
        <authorList>
            <person name="Lucas S."/>
            <person name="Copeland A."/>
            <person name="Lapidus A."/>
            <person name="Glavina del Rio T."/>
            <person name="Dalin E."/>
            <person name="Tice H."/>
            <person name="Bruce D."/>
            <person name="Goodwin L."/>
            <person name="Pitluck S."/>
            <person name="Peters L."/>
            <person name="Ovchinnikova G."/>
            <person name="Zeytun A."/>
            <person name="Lu M."/>
            <person name="Kyrpides N."/>
            <person name="Mavromatis K."/>
            <person name="Ivanova N."/>
            <person name="Brettin T."/>
            <person name="Detter J.C."/>
            <person name="Han C."/>
            <person name="Larimer F."/>
            <person name="Land M."/>
            <person name="Hauser L."/>
            <person name="Markowitz V."/>
            <person name="Cheng J.-F."/>
            <person name="Hugenholtz P."/>
            <person name="Woyke T."/>
            <person name="Wu D."/>
            <person name="Spring S."/>
            <person name="Schroeder M."/>
            <person name="Brambilla E."/>
            <person name="Klenk H.-P."/>
            <person name="Eisen J.A."/>
        </authorList>
    </citation>
    <scope>NUCLEOTIDE SEQUENCE [LARGE SCALE GENOMIC DNA]</scope>
    <source>
        <strain evidence="8">ATCC 49306 / DSM 6799 / DCB-1</strain>
    </source>
</reference>
<dbReference type="OrthoDB" id="9789643at2"/>
<evidence type="ECO:0000259" key="6">
    <source>
        <dbReference type="Pfam" id="PF25989"/>
    </source>
</evidence>
<dbReference type="Pfam" id="PF25954">
    <property type="entry name" value="Beta-barrel_RND_2"/>
    <property type="match status" value="1"/>
</dbReference>
<keyword evidence="3" id="KW-0472">Membrane</keyword>
<dbReference type="PANTHER" id="PTHR30469:SF38">
    <property type="entry name" value="HLYD FAMILY SECRETION PROTEIN"/>
    <property type="match status" value="1"/>
</dbReference>
<dbReference type="Proteomes" id="UP000006055">
    <property type="component" value="Chromosome"/>
</dbReference>
<feature type="domain" description="CzcB-like barrel-sandwich hybrid" evidence="5">
    <location>
        <begin position="85"/>
        <end position="230"/>
    </location>
</feature>
<dbReference type="InterPro" id="IPR058647">
    <property type="entry name" value="BSH_CzcB-like"/>
</dbReference>
<dbReference type="InterPro" id="IPR006143">
    <property type="entry name" value="RND_pump_MFP"/>
</dbReference>
<evidence type="ECO:0000256" key="3">
    <source>
        <dbReference type="SAM" id="Phobius"/>
    </source>
</evidence>
<comment type="similarity">
    <text evidence="1">Belongs to the membrane fusion protein (MFP) (TC 8.A.1) family.</text>
</comment>
<sequence>MENSDLSKLRIEADKRGSASGSRPKKRRLWLLVAVVLGVVAFVYLARMGFLIPAAEVQTVKVALIYPSRALTILNASGYVVAQRKAAVSSKATGRLEKLNVEEGKQVREGDILAVLENQDLKATLEEAQAAQKVAQAALRNAEAELTDATLNYQRNTALRQSGAVSVQAFDAAEARYKKAVASERSARFGVDRAEASLKVAEVNLEYSYIRAPFPGVILTKNADVGEVVAPFGASSLAKAAVVTMADMDSLMVEVDVAESSLEKVKVGGAAEIRLDAYPHDRFPGTVHMIVPTADRSKATVMTKVKFDKLDPKVLPEMSAKVAFLSRPLKEDEHTPFLGVPAAAIKAREKTKVVFRVASDRMQSIPVKTGRTWNDVVEILDGLSEGDLVILSSDKPLQDGRRIRVKE</sequence>
<evidence type="ECO:0000313" key="7">
    <source>
        <dbReference type="EMBL" id="AFM25396.1"/>
    </source>
</evidence>
<keyword evidence="2" id="KW-0175">Coiled coil</keyword>
<dbReference type="EMBL" id="CP003360">
    <property type="protein sequence ID" value="AFM25396.1"/>
    <property type="molecule type" value="Genomic_DNA"/>
</dbReference>
<feature type="domain" description="CusB-like beta-barrel" evidence="4">
    <location>
        <begin position="253"/>
        <end position="324"/>
    </location>
</feature>
<dbReference type="InterPro" id="IPR058792">
    <property type="entry name" value="Beta-barrel_RND_2"/>
</dbReference>
<dbReference type="Gene3D" id="2.40.30.170">
    <property type="match status" value="1"/>
</dbReference>
<dbReference type="Pfam" id="PF25989">
    <property type="entry name" value="YknX_C"/>
    <property type="match status" value="1"/>
</dbReference>
<dbReference type="GO" id="GO:0015562">
    <property type="term" value="F:efflux transmembrane transporter activity"/>
    <property type="evidence" value="ECO:0007669"/>
    <property type="project" value="TreeGrafter"/>
</dbReference>
<protein>
    <submittedName>
        <fullName evidence="7">RND family efflux transporter, MFP subunit</fullName>
    </submittedName>
</protein>
<dbReference type="Pfam" id="PF25973">
    <property type="entry name" value="BSH_CzcB"/>
    <property type="match status" value="1"/>
</dbReference>
<dbReference type="PANTHER" id="PTHR30469">
    <property type="entry name" value="MULTIDRUG RESISTANCE PROTEIN MDTA"/>
    <property type="match status" value="1"/>
</dbReference>
<organism evidence="7 8">
    <name type="scientific">Desulfomonile tiedjei (strain ATCC 49306 / DSM 6799 / DCB-1)</name>
    <dbReference type="NCBI Taxonomy" id="706587"/>
    <lineage>
        <taxon>Bacteria</taxon>
        <taxon>Pseudomonadati</taxon>
        <taxon>Thermodesulfobacteriota</taxon>
        <taxon>Desulfomonilia</taxon>
        <taxon>Desulfomonilales</taxon>
        <taxon>Desulfomonilaceae</taxon>
        <taxon>Desulfomonile</taxon>
    </lineage>
</organism>
<feature type="transmembrane region" description="Helical" evidence="3">
    <location>
        <begin position="29"/>
        <end position="52"/>
    </location>
</feature>
<keyword evidence="3" id="KW-0812">Transmembrane</keyword>
<proteinExistence type="inferred from homology"/>
<dbReference type="Gene3D" id="2.40.420.20">
    <property type="match status" value="1"/>
</dbReference>
<dbReference type="Gene3D" id="2.40.50.100">
    <property type="match status" value="1"/>
</dbReference>
<evidence type="ECO:0000259" key="5">
    <source>
        <dbReference type="Pfam" id="PF25973"/>
    </source>
</evidence>
<evidence type="ECO:0000256" key="1">
    <source>
        <dbReference type="ARBA" id="ARBA00009477"/>
    </source>
</evidence>
<dbReference type="Gene3D" id="1.10.287.470">
    <property type="entry name" value="Helix hairpin bin"/>
    <property type="match status" value="1"/>
</dbReference>
<name>I4C755_DESTA</name>
<keyword evidence="3" id="KW-1133">Transmembrane helix</keyword>
<dbReference type="GO" id="GO:1990281">
    <property type="term" value="C:efflux pump complex"/>
    <property type="evidence" value="ECO:0007669"/>
    <property type="project" value="TreeGrafter"/>
</dbReference>
<keyword evidence="8" id="KW-1185">Reference proteome</keyword>
<dbReference type="KEGG" id="dti:Desti_2719"/>
<dbReference type="STRING" id="706587.Desti_2719"/>
<dbReference type="NCBIfam" id="TIGR01730">
    <property type="entry name" value="RND_mfp"/>
    <property type="match status" value="1"/>
</dbReference>
<dbReference type="RefSeq" id="WP_014810536.1">
    <property type="nucleotide sequence ID" value="NC_018025.1"/>
</dbReference>
<dbReference type="AlphaFoldDB" id="I4C755"/>
<evidence type="ECO:0000259" key="4">
    <source>
        <dbReference type="Pfam" id="PF25954"/>
    </source>
</evidence>
<feature type="coiled-coil region" evidence="2">
    <location>
        <begin position="118"/>
        <end position="152"/>
    </location>
</feature>
<dbReference type="eggNOG" id="COG0845">
    <property type="taxonomic scope" value="Bacteria"/>
</dbReference>
<feature type="domain" description="YknX-like C-terminal permuted SH3-like" evidence="6">
    <location>
        <begin position="339"/>
        <end position="405"/>
    </location>
</feature>
<evidence type="ECO:0000256" key="2">
    <source>
        <dbReference type="SAM" id="Coils"/>
    </source>
</evidence>
<dbReference type="SUPFAM" id="SSF111369">
    <property type="entry name" value="HlyD-like secretion proteins"/>
    <property type="match status" value="1"/>
</dbReference>